<dbReference type="AlphaFoldDB" id="A0A174JCN0"/>
<dbReference type="InterPro" id="IPR012349">
    <property type="entry name" value="Split_barrel_FMN-bd"/>
</dbReference>
<dbReference type="EMBL" id="CYZU01000046">
    <property type="protein sequence ID" value="CUO96381.1"/>
    <property type="molecule type" value="Genomic_DNA"/>
</dbReference>
<dbReference type="Proteomes" id="UP000095544">
    <property type="component" value="Unassembled WGS sequence"/>
</dbReference>
<gene>
    <name evidence="3" type="primary">flr_2</name>
    <name evidence="3" type="ORF">ERS852491_03856</name>
</gene>
<protein>
    <submittedName>
        <fullName evidence="3">Flavoredoxin</fullName>
    </submittedName>
</protein>
<name>A0A174JCN0_9FIRM</name>
<dbReference type="PANTHER" id="PTHR43567:SF5">
    <property type="entry name" value="HYPOTHETICAL CYTOSOLIC PROTEIN"/>
    <property type="match status" value="1"/>
</dbReference>
<feature type="domain" description="Flavin reductase like" evidence="2">
    <location>
        <begin position="23"/>
        <end position="169"/>
    </location>
</feature>
<sequence>MMGFKEVSAEELQFNPFTKIGKEWMLVTAGDEEKHNTMTASWGGMGIMWGKNVVSVYIRPQRYTKEFVDANELFTLSFYDESYRKALNICGSKSGKDCDKEAEAGLTPYYTDGTTAFEEANMILVCKKQYHQDMSSEHFDEKENDSRCYPGKDYHTMYMAEILKVLVKEA</sequence>
<dbReference type="GO" id="GO:0016646">
    <property type="term" value="F:oxidoreductase activity, acting on the CH-NH group of donors, NAD or NADP as acceptor"/>
    <property type="evidence" value="ECO:0007669"/>
    <property type="project" value="UniProtKB-ARBA"/>
</dbReference>
<evidence type="ECO:0000256" key="1">
    <source>
        <dbReference type="ARBA" id="ARBA00038054"/>
    </source>
</evidence>
<evidence type="ECO:0000313" key="3">
    <source>
        <dbReference type="EMBL" id="CUO96381.1"/>
    </source>
</evidence>
<evidence type="ECO:0000313" key="4">
    <source>
        <dbReference type="Proteomes" id="UP000095544"/>
    </source>
</evidence>
<dbReference type="STRING" id="39482.ERS852491_03856"/>
<dbReference type="Pfam" id="PF01613">
    <property type="entry name" value="Flavin_Reduct"/>
    <property type="match status" value="1"/>
</dbReference>
<comment type="similarity">
    <text evidence="1">Belongs to the flavoredoxin family.</text>
</comment>
<evidence type="ECO:0000259" key="2">
    <source>
        <dbReference type="Pfam" id="PF01613"/>
    </source>
</evidence>
<dbReference type="InterPro" id="IPR052174">
    <property type="entry name" value="Flavoredoxin"/>
</dbReference>
<dbReference type="Gene3D" id="2.30.110.10">
    <property type="entry name" value="Electron Transport, Fmn-binding Protein, Chain A"/>
    <property type="match status" value="1"/>
</dbReference>
<dbReference type="GO" id="GO:0010181">
    <property type="term" value="F:FMN binding"/>
    <property type="evidence" value="ECO:0007669"/>
    <property type="project" value="InterPro"/>
</dbReference>
<proteinExistence type="inferred from homology"/>
<dbReference type="PANTHER" id="PTHR43567">
    <property type="entry name" value="FLAVOREDOXIN-RELATED-RELATED"/>
    <property type="match status" value="1"/>
</dbReference>
<dbReference type="SUPFAM" id="SSF50475">
    <property type="entry name" value="FMN-binding split barrel"/>
    <property type="match status" value="1"/>
</dbReference>
<accession>A0A174JCN0</accession>
<organism evidence="3 4">
    <name type="scientific">Faecalicatena contorta</name>
    <dbReference type="NCBI Taxonomy" id="39482"/>
    <lineage>
        <taxon>Bacteria</taxon>
        <taxon>Bacillati</taxon>
        <taxon>Bacillota</taxon>
        <taxon>Clostridia</taxon>
        <taxon>Lachnospirales</taxon>
        <taxon>Lachnospiraceae</taxon>
        <taxon>Faecalicatena</taxon>
    </lineage>
</organism>
<reference evidence="3 4" key="1">
    <citation type="submission" date="2015-09" db="EMBL/GenBank/DDBJ databases">
        <authorList>
            <consortium name="Pathogen Informatics"/>
        </authorList>
    </citation>
    <scope>NUCLEOTIDE SEQUENCE [LARGE SCALE GENOMIC DNA]</scope>
    <source>
        <strain evidence="3 4">2789STDY5834876</strain>
    </source>
</reference>
<dbReference type="InterPro" id="IPR002563">
    <property type="entry name" value="Flavin_Rdtase-like_dom"/>
</dbReference>